<evidence type="ECO:0000256" key="2">
    <source>
        <dbReference type="ARBA" id="ARBA00023015"/>
    </source>
</evidence>
<dbReference type="GO" id="GO:0006351">
    <property type="term" value="P:DNA-templated transcription"/>
    <property type="evidence" value="ECO:0007669"/>
    <property type="project" value="TreeGrafter"/>
</dbReference>
<dbReference type="Gene3D" id="1.10.10.10">
    <property type="entry name" value="Winged helix-like DNA-binding domain superfamily/Winged helix DNA-binding domain"/>
    <property type="match status" value="1"/>
</dbReference>
<dbReference type="RefSeq" id="WP_101250489.1">
    <property type="nucleotide sequence ID" value="NZ_PIUM01000009.1"/>
</dbReference>
<dbReference type="GO" id="GO:0043565">
    <property type="term" value="F:sequence-specific DNA binding"/>
    <property type="evidence" value="ECO:0007669"/>
    <property type="project" value="TreeGrafter"/>
</dbReference>
<dbReference type="EMBL" id="PIUM01000009">
    <property type="protein sequence ID" value="PKU24695.1"/>
    <property type="molecule type" value="Genomic_DNA"/>
</dbReference>
<evidence type="ECO:0000259" key="5">
    <source>
        <dbReference type="PROSITE" id="PS50931"/>
    </source>
</evidence>
<reference evidence="7" key="1">
    <citation type="submission" date="2017-12" db="EMBL/GenBank/DDBJ databases">
        <title>Draft genome sequence of Telmatospirillum siberiense 26-4b1T, an acidotolerant peatland alphaproteobacterium potentially involved in sulfur cycling.</title>
        <authorList>
            <person name="Hausmann B."/>
            <person name="Pjevac P."/>
            <person name="Schreck K."/>
            <person name="Herbold C.W."/>
            <person name="Daims H."/>
            <person name="Wagner M."/>
            <person name="Pester M."/>
            <person name="Loy A."/>
        </authorList>
    </citation>
    <scope>NUCLEOTIDE SEQUENCE [LARGE SCALE GENOMIC DNA]</scope>
    <source>
        <strain evidence="7">26-4b1</strain>
    </source>
</reference>
<evidence type="ECO:0000313" key="6">
    <source>
        <dbReference type="EMBL" id="PKU24695.1"/>
    </source>
</evidence>
<dbReference type="PANTHER" id="PTHR30537">
    <property type="entry name" value="HTH-TYPE TRANSCRIPTIONAL REGULATOR"/>
    <property type="match status" value="1"/>
</dbReference>
<dbReference type="CDD" id="cd08422">
    <property type="entry name" value="PBP2_CrgA_like"/>
    <property type="match status" value="1"/>
</dbReference>
<dbReference type="InterPro" id="IPR000847">
    <property type="entry name" value="LysR_HTH_N"/>
</dbReference>
<protein>
    <submittedName>
        <fullName evidence="6">LysR family transcriptional regulator</fullName>
    </submittedName>
</protein>
<dbReference type="Pfam" id="PF03466">
    <property type="entry name" value="LysR_substrate"/>
    <property type="match status" value="1"/>
</dbReference>
<dbReference type="SUPFAM" id="SSF46785">
    <property type="entry name" value="Winged helix' DNA-binding domain"/>
    <property type="match status" value="1"/>
</dbReference>
<dbReference type="PANTHER" id="PTHR30537:SF5">
    <property type="entry name" value="HTH-TYPE TRANSCRIPTIONAL ACTIVATOR TTDR-RELATED"/>
    <property type="match status" value="1"/>
</dbReference>
<dbReference type="Gene3D" id="3.40.190.290">
    <property type="match status" value="1"/>
</dbReference>
<evidence type="ECO:0000256" key="4">
    <source>
        <dbReference type="ARBA" id="ARBA00023163"/>
    </source>
</evidence>
<proteinExistence type="inferred from homology"/>
<accession>A0A2N3PWE2</accession>
<organism evidence="6 7">
    <name type="scientific">Telmatospirillum siberiense</name>
    <dbReference type="NCBI Taxonomy" id="382514"/>
    <lineage>
        <taxon>Bacteria</taxon>
        <taxon>Pseudomonadati</taxon>
        <taxon>Pseudomonadota</taxon>
        <taxon>Alphaproteobacteria</taxon>
        <taxon>Rhodospirillales</taxon>
        <taxon>Rhodospirillaceae</taxon>
        <taxon>Telmatospirillum</taxon>
    </lineage>
</organism>
<dbReference type="OrthoDB" id="9812435at2"/>
<dbReference type="GO" id="GO:0003700">
    <property type="term" value="F:DNA-binding transcription factor activity"/>
    <property type="evidence" value="ECO:0007669"/>
    <property type="project" value="InterPro"/>
</dbReference>
<dbReference type="InterPro" id="IPR005119">
    <property type="entry name" value="LysR_subst-bd"/>
</dbReference>
<dbReference type="Proteomes" id="UP000233293">
    <property type="component" value="Unassembled WGS sequence"/>
</dbReference>
<evidence type="ECO:0000256" key="1">
    <source>
        <dbReference type="ARBA" id="ARBA00009437"/>
    </source>
</evidence>
<comment type="similarity">
    <text evidence="1">Belongs to the LysR transcriptional regulatory family.</text>
</comment>
<dbReference type="AlphaFoldDB" id="A0A2N3PWE2"/>
<dbReference type="PROSITE" id="PS50931">
    <property type="entry name" value="HTH_LYSR"/>
    <property type="match status" value="1"/>
</dbReference>
<evidence type="ECO:0000256" key="3">
    <source>
        <dbReference type="ARBA" id="ARBA00023125"/>
    </source>
</evidence>
<evidence type="ECO:0000313" key="7">
    <source>
        <dbReference type="Proteomes" id="UP000233293"/>
    </source>
</evidence>
<keyword evidence="7" id="KW-1185">Reference proteome</keyword>
<feature type="domain" description="HTH lysR-type" evidence="5">
    <location>
        <begin position="1"/>
        <end position="58"/>
    </location>
</feature>
<gene>
    <name evidence="6" type="ORF">CWS72_10175</name>
</gene>
<sequence length="292" mass="30840">MDIDSVAVLVAAASAGSLSAAARRLGVTPMVATRRLAALEQDLGVRLMHRTTRSLSLTPEGEAYLPYAQALVEGEAAGRAILRSSASGASGLLRVTASVAFARKIIAPMVPRLLRANPELRIDLEMTDQVVDIVSSGVDLAIRIAKLRDSSLIAHRLAGSPRVLCASPAYLEARGAPATLEELSSHDCLALSGVTHWVFLAAGRERQVRVGGRFSSSSIEGLLEASLNAGGIGLIAEWNVRDELRQGTLVPLSIEGAVPEDLSIWAVYPSARLVLPKLRVFVAALEAELAGR</sequence>
<name>A0A2N3PWE2_9PROT</name>
<dbReference type="Pfam" id="PF00126">
    <property type="entry name" value="HTH_1"/>
    <property type="match status" value="1"/>
</dbReference>
<keyword evidence="2" id="KW-0805">Transcription regulation</keyword>
<keyword evidence="4" id="KW-0804">Transcription</keyword>
<dbReference type="InterPro" id="IPR036390">
    <property type="entry name" value="WH_DNA-bd_sf"/>
</dbReference>
<keyword evidence="3" id="KW-0238">DNA-binding</keyword>
<comment type="caution">
    <text evidence="6">The sequence shown here is derived from an EMBL/GenBank/DDBJ whole genome shotgun (WGS) entry which is preliminary data.</text>
</comment>
<dbReference type="InterPro" id="IPR058163">
    <property type="entry name" value="LysR-type_TF_proteobact-type"/>
</dbReference>
<dbReference type="SUPFAM" id="SSF53850">
    <property type="entry name" value="Periplasmic binding protein-like II"/>
    <property type="match status" value="1"/>
</dbReference>
<dbReference type="InterPro" id="IPR036388">
    <property type="entry name" value="WH-like_DNA-bd_sf"/>
</dbReference>